<dbReference type="AlphaFoldDB" id="A0ABD5YB99"/>
<evidence type="ECO:0000313" key="1">
    <source>
        <dbReference type="EMBL" id="MFC7186620.1"/>
    </source>
</evidence>
<protein>
    <submittedName>
        <fullName evidence="1">Uncharacterized protein</fullName>
    </submittedName>
</protein>
<name>A0ABD5YB99_9EURY</name>
<sequence length="102" mass="11667">MDYLHSVMIALPPLDKEEFSLLVRKSIGSEEEIGEAVVDAFLAAGVDVYERPTTLANWINPDVFETLQWSSGRPLYLGMQIWDHRVVMTPEEVRIYTDQVNI</sequence>
<accession>A0ABD5YB99</accession>
<comment type="caution">
    <text evidence="1">The sequence shown here is derived from an EMBL/GenBank/DDBJ whole genome shotgun (WGS) entry which is preliminary data.</text>
</comment>
<proteinExistence type="predicted"/>
<evidence type="ECO:0000313" key="2">
    <source>
        <dbReference type="Proteomes" id="UP001596390"/>
    </source>
</evidence>
<keyword evidence="2" id="KW-1185">Reference proteome</keyword>
<dbReference type="RefSeq" id="WP_267663581.1">
    <property type="nucleotide sequence ID" value="NZ_JAODIX010000028.1"/>
</dbReference>
<organism evidence="1 2">
    <name type="scientific">Halorubrum yunnanense</name>
    <dbReference type="NCBI Taxonomy" id="1526162"/>
    <lineage>
        <taxon>Archaea</taxon>
        <taxon>Methanobacteriati</taxon>
        <taxon>Methanobacteriota</taxon>
        <taxon>Stenosarchaea group</taxon>
        <taxon>Halobacteria</taxon>
        <taxon>Halobacteriales</taxon>
        <taxon>Haloferacaceae</taxon>
        <taxon>Halorubrum</taxon>
    </lineage>
</organism>
<dbReference type="EMBL" id="JBHSZZ010000028">
    <property type="protein sequence ID" value="MFC7186620.1"/>
    <property type="molecule type" value="Genomic_DNA"/>
</dbReference>
<reference evidence="1 2" key="1">
    <citation type="journal article" date="2019" name="Int. J. Syst. Evol. Microbiol.">
        <title>The Global Catalogue of Microorganisms (GCM) 10K type strain sequencing project: providing services to taxonomists for standard genome sequencing and annotation.</title>
        <authorList>
            <consortium name="The Broad Institute Genomics Platform"/>
            <consortium name="The Broad Institute Genome Sequencing Center for Infectious Disease"/>
            <person name="Wu L."/>
            <person name="Ma J."/>
        </authorList>
    </citation>
    <scope>NUCLEOTIDE SEQUENCE [LARGE SCALE GENOMIC DNA]</scope>
    <source>
        <strain evidence="1 2">Q85</strain>
    </source>
</reference>
<dbReference type="Proteomes" id="UP001596390">
    <property type="component" value="Unassembled WGS sequence"/>
</dbReference>
<gene>
    <name evidence="1" type="ORF">ACFQMK_06920</name>
</gene>